<dbReference type="AlphaFoldDB" id="A0A0A6V8Y6"/>
<evidence type="ECO:0000313" key="3">
    <source>
        <dbReference type="Proteomes" id="UP000030588"/>
    </source>
</evidence>
<reference evidence="2 3" key="1">
    <citation type="submission" date="2014-10" db="EMBL/GenBank/DDBJ databases">
        <title>Draft genome of phytase producing Bacillus ginsengihumi strain M2.11.</title>
        <authorList>
            <person name="Toymentseva A."/>
            <person name="Boulygina E.A."/>
            <person name="Kazakov S.V."/>
            <person name="Kayumov I."/>
            <person name="Suleimanova A.D."/>
            <person name="Mardanova A.M."/>
            <person name="Maria S.N."/>
            <person name="Sergey M.Y."/>
            <person name="Sharipova M.R."/>
        </authorList>
    </citation>
    <scope>NUCLEOTIDE SEQUENCE [LARGE SCALE GENOMIC DNA]</scope>
    <source>
        <strain evidence="2 3">M2.11</strain>
    </source>
</reference>
<evidence type="ECO:0000313" key="2">
    <source>
        <dbReference type="EMBL" id="KHD84540.1"/>
    </source>
</evidence>
<dbReference type="OrthoDB" id="897490at91061"/>
<sequence length="66" mass="8171">MHHIGCFPWFGFPFFLFFIAVLIITMIMRRRNRFCYRESFSTLELLEKRYINGEIDEVEFKKSERI</sequence>
<dbReference type="EMBL" id="JRUN01000053">
    <property type="protein sequence ID" value="KHD84540.1"/>
    <property type="molecule type" value="Genomic_DNA"/>
</dbReference>
<dbReference type="STRING" id="363870.NG54_14820"/>
<comment type="caution">
    <text evidence="2">The sequence shown here is derived from an EMBL/GenBank/DDBJ whole genome shotgun (WGS) entry which is preliminary data.</text>
</comment>
<keyword evidence="1" id="KW-0812">Transmembrane</keyword>
<evidence type="ECO:0000256" key="1">
    <source>
        <dbReference type="SAM" id="Phobius"/>
    </source>
</evidence>
<gene>
    <name evidence="2" type="ORF">NG54_14820</name>
</gene>
<dbReference type="Proteomes" id="UP000030588">
    <property type="component" value="Unassembled WGS sequence"/>
</dbReference>
<feature type="transmembrane region" description="Helical" evidence="1">
    <location>
        <begin position="6"/>
        <end position="27"/>
    </location>
</feature>
<keyword evidence="1" id="KW-1133">Transmembrane helix</keyword>
<keyword evidence="1" id="KW-0472">Membrane</keyword>
<accession>A0A0A6V8Y6</accession>
<evidence type="ECO:0008006" key="4">
    <source>
        <dbReference type="Google" id="ProtNLM"/>
    </source>
</evidence>
<dbReference type="RefSeq" id="WP_035355636.1">
    <property type="nucleotide sequence ID" value="NZ_JRUN01000053.1"/>
</dbReference>
<protein>
    <recommendedName>
        <fullName evidence="4">SHOCT domain-containing protein</fullName>
    </recommendedName>
</protein>
<proteinExistence type="predicted"/>
<organism evidence="2 3">
    <name type="scientific">Heyndrickxia ginsengihumi</name>
    <dbReference type="NCBI Taxonomy" id="363870"/>
    <lineage>
        <taxon>Bacteria</taxon>
        <taxon>Bacillati</taxon>
        <taxon>Bacillota</taxon>
        <taxon>Bacilli</taxon>
        <taxon>Bacillales</taxon>
        <taxon>Bacillaceae</taxon>
        <taxon>Heyndrickxia</taxon>
    </lineage>
</organism>
<name>A0A0A6V8Y6_9BACI</name>